<evidence type="ECO:0000313" key="3">
    <source>
        <dbReference type="Proteomes" id="UP000178606"/>
    </source>
</evidence>
<feature type="transmembrane region" description="Helical" evidence="1">
    <location>
        <begin position="36"/>
        <end position="58"/>
    </location>
</feature>
<keyword evidence="1" id="KW-1133">Transmembrane helix</keyword>
<gene>
    <name evidence="2" type="ORF">A3F84_03215</name>
</gene>
<accession>A0A1F6CBD5</accession>
<sequence>MVAGLVLFLDGIGLAALCLGADRLGIGQGYGLGLKQMLGAAVGALLTVAGLSILLIAVRRRPGTGRVKAASKEVERLEGGPAPEKG</sequence>
<evidence type="ECO:0000256" key="1">
    <source>
        <dbReference type="SAM" id="Phobius"/>
    </source>
</evidence>
<proteinExistence type="predicted"/>
<dbReference type="Proteomes" id="UP000178606">
    <property type="component" value="Unassembled WGS sequence"/>
</dbReference>
<dbReference type="EMBL" id="MFKF01000321">
    <property type="protein sequence ID" value="OGG46360.1"/>
    <property type="molecule type" value="Genomic_DNA"/>
</dbReference>
<name>A0A1F6CBD5_HANXR</name>
<comment type="caution">
    <text evidence="2">The sequence shown here is derived from an EMBL/GenBank/DDBJ whole genome shotgun (WGS) entry which is preliminary data.</text>
</comment>
<keyword evidence="1" id="KW-0812">Transmembrane</keyword>
<protein>
    <submittedName>
        <fullName evidence="2">Uncharacterized protein</fullName>
    </submittedName>
</protein>
<reference evidence="2 3" key="1">
    <citation type="journal article" date="2016" name="Nat. Commun.">
        <title>Thousands of microbial genomes shed light on interconnected biogeochemical processes in an aquifer system.</title>
        <authorList>
            <person name="Anantharaman K."/>
            <person name="Brown C.T."/>
            <person name="Hug L.A."/>
            <person name="Sharon I."/>
            <person name="Castelle C.J."/>
            <person name="Probst A.J."/>
            <person name="Thomas B.C."/>
            <person name="Singh A."/>
            <person name="Wilkins M.J."/>
            <person name="Karaoz U."/>
            <person name="Brodie E.L."/>
            <person name="Williams K.H."/>
            <person name="Hubbard S.S."/>
            <person name="Banfield J.F."/>
        </authorList>
    </citation>
    <scope>NUCLEOTIDE SEQUENCE [LARGE SCALE GENOMIC DNA]</scope>
    <source>
        <strain evidence="3">RIFCSPLOWO2_12_FULL_64_10</strain>
    </source>
</reference>
<dbReference type="AlphaFoldDB" id="A0A1F6CBD5"/>
<organism evidence="2 3">
    <name type="scientific">Handelsmanbacteria sp. (strain RIFCSPLOWO2_12_FULL_64_10)</name>
    <dbReference type="NCBI Taxonomy" id="1817868"/>
    <lineage>
        <taxon>Bacteria</taxon>
        <taxon>Candidatus Handelsmaniibacteriota</taxon>
    </lineage>
</organism>
<keyword evidence="1" id="KW-0472">Membrane</keyword>
<evidence type="ECO:0000313" key="2">
    <source>
        <dbReference type="EMBL" id="OGG46360.1"/>
    </source>
</evidence>